<organism evidence="1 2">
    <name type="scientific">Pseudoleptotrichia goodfellowii</name>
    <dbReference type="NCBI Taxonomy" id="157692"/>
    <lineage>
        <taxon>Bacteria</taxon>
        <taxon>Fusobacteriati</taxon>
        <taxon>Fusobacteriota</taxon>
        <taxon>Fusobacteriia</taxon>
        <taxon>Fusobacteriales</taxon>
        <taxon>Leptotrichiaceae</taxon>
        <taxon>Pseudoleptotrichia</taxon>
    </lineage>
</organism>
<dbReference type="AlphaFoldDB" id="A0A510JBU7"/>
<dbReference type="EMBL" id="AP019822">
    <property type="protein sequence ID" value="BBM36576.1"/>
    <property type="molecule type" value="Genomic_DNA"/>
</dbReference>
<proteinExistence type="predicted"/>
<evidence type="ECO:0000313" key="2">
    <source>
        <dbReference type="Proteomes" id="UP000321606"/>
    </source>
</evidence>
<sequence length="57" mass="6635">MGNEEYIYFTLNGHQMTCRINIEHVGDSVSKKGKRVFRFDTNKAHIFDAETEENISL</sequence>
<dbReference type="InterPro" id="IPR008995">
    <property type="entry name" value="Mo/tungstate-bd_C_term_dom"/>
</dbReference>
<reference evidence="1 2" key="1">
    <citation type="submission" date="2019-07" db="EMBL/GenBank/DDBJ databases">
        <title>Complete Genome Sequence of Leptotrichia goodfellowii Strain JCM 16774.</title>
        <authorList>
            <person name="Watanabe S."/>
            <person name="Cui L."/>
        </authorList>
    </citation>
    <scope>NUCLEOTIDE SEQUENCE [LARGE SCALE GENOMIC DNA]</scope>
    <source>
        <strain evidence="1 2">JCM16774</strain>
    </source>
</reference>
<dbReference type="Proteomes" id="UP000321606">
    <property type="component" value="Chromosome"/>
</dbReference>
<protein>
    <submittedName>
        <fullName evidence="1">ABC transporter</fullName>
    </submittedName>
</protein>
<dbReference type="SUPFAM" id="SSF50331">
    <property type="entry name" value="MOP-like"/>
    <property type="match status" value="1"/>
</dbReference>
<dbReference type="KEGG" id="lgo:JCM16774_1520"/>
<accession>A0A510JBU7</accession>
<evidence type="ECO:0000313" key="1">
    <source>
        <dbReference type="EMBL" id="BBM36576.1"/>
    </source>
</evidence>
<gene>
    <name evidence="1" type="ORF">JCM16774_1520</name>
</gene>
<name>A0A510JBU7_9FUSO</name>